<evidence type="ECO:0008006" key="4">
    <source>
        <dbReference type="Google" id="ProtNLM"/>
    </source>
</evidence>
<reference evidence="2" key="1">
    <citation type="journal article" date="2022" name="bioRxiv">
        <title>Genomics of Preaxostyla Flagellates Illuminates Evolutionary Transitions and the Path Towards Mitochondrial Loss.</title>
        <authorList>
            <person name="Novak L.V.F."/>
            <person name="Treitli S.C."/>
            <person name="Pyrih J."/>
            <person name="Halakuc P."/>
            <person name="Pipaliya S.V."/>
            <person name="Vacek V."/>
            <person name="Brzon O."/>
            <person name="Soukal P."/>
            <person name="Eme L."/>
            <person name="Dacks J.B."/>
            <person name="Karnkowska A."/>
            <person name="Elias M."/>
            <person name="Hampl V."/>
        </authorList>
    </citation>
    <scope>NUCLEOTIDE SEQUENCE</scope>
    <source>
        <strain evidence="2">RCP-MX</strain>
    </source>
</reference>
<accession>A0ABQ8UBK8</accession>
<keyword evidence="1" id="KW-0175">Coiled coil</keyword>
<feature type="coiled-coil region" evidence="1">
    <location>
        <begin position="390"/>
        <end position="425"/>
    </location>
</feature>
<sequence>MTDTVFYAVVNLVPSLYDTMSFFDPVSPENHTMSLTAYRYAFSQTNQAQMTQLNAMKGYLKDLENFRVIMSPNAEYFNVSSVGLKDGRSALTLLEMIAVEPRDVVLLVDGHGVTKDDGTFLLSCYGGRPACSSQPQLLGDRIRGKTAGETHQVLQTDQREWLDLGQFLSMYLLSRHGTGNITILLSACHSGALETLFDDPRIRALPLCIYFSCRGDEQSIAGHLGQRLLGRCPCCEHEIEYPAKSDKPAHPFAIATASYQINLFPKATIPFKIRYPSPLIPYSLRRKQYIDEARAAMDETDQGVLDPTTPREIYVQIQPTAATNEDAIDHGFEETSALTVHLRAPDGRGHLRDGPSTPVPTADTEEALHDRTQALRDEVARCSGQVRPVVDELEQGLQDLNKQLLDALRSHLMRAEAQFEAQNRARAQVQAVAEATRALARVQERPHEDLAKSVEAPVVSTSVTLPDPSQTCYLEEALANYWPARPDRVALERQSIPPSMLAHIQPFQVPADGSCLLHALCMTMWGDKVGDCQIIRFPPASAVQFDQCGPKGDGMLKCAYERECARLLRQRLVTEMTDTDAMDFYTGRFPDLAAEWQKELEQARVSSAPLSDHQSVFVFTAPQ</sequence>
<organism evidence="2 3">
    <name type="scientific">Paratrimastix pyriformis</name>
    <dbReference type="NCBI Taxonomy" id="342808"/>
    <lineage>
        <taxon>Eukaryota</taxon>
        <taxon>Metamonada</taxon>
        <taxon>Preaxostyla</taxon>
        <taxon>Paratrimastigidae</taxon>
        <taxon>Paratrimastix</taxon>
    </lineage>
</organism>
<evidence type="ECO:0000313" key="3">
    <source>
        <dbReference type="Proteomes" id="UP001141327"/>
    </source>
</evidence>
<evidence type="ECO:0000313" key="2">
    <source>
        <dbReference type="EMBL" id="KAJ4455737.1"/>
    </source>
</evidence>
<dbReference type="Proteomes" id="UP001141327">
    <property type="component" value="Unassembled WGS sequence"/>
</dbReference>
<dbReference type="EMBL" id="JAPMOS010000094">
    <property type="protein sequence ID" value="KAJ4455737.1"/>
    <property type="molecule type" value="Genomic_DNA"/>
</dbReference>
<proteinExistence type="predicted"/>
<evidence type="ECO:0000256" key="1">
    <source>
        <dbReference type="SAM" id="Coils"/>
    </source>
</evidence>
<name>A0ABQ8UBK8_9EUKA</name>
<comment type="caution">
    <text evidence="2">The sequence shown here is derived from an EMBL/GenBank/DDBJ whole genome shotgun (WGS) entry which is preliminary data.</text>
</comment>
<protein>
    <recommendedName>
        <fullName evidence="4">OTU domain-containing protein</fullName>
    </recommendedName>
</protein>
<keyword evidence="3" id="KW-1185">Reference proteome</keyword>
<gene>
    <name evidence="2" type="ORF">PAPYR_9230</name>
</gene>